<keyword evidence="1" id="KW-1133">Transmembrane helix</keyword>
<evidence type="ECO:0000313" key="2">
    <source>
        <dbReference type="EMBL" id="SJZ82864.1"/>
    </source>
</evidence>
<gene>
    <name evidence="2" type="ORF">SAMN02745119_01736</name>
</gene>
<name>A0A1T4NUE2_9BACT</name>
<dbReference type="Gene3D" id="2.60.120.200">
    <property type="match status" value="1"/>
</dbReference>
<proteinExistence type="predicted"/>
<dbReference type="Pfam" id="PF13385">
    <property type="entry name" value="Laminin_G_3"/>
    <property type="match status" value="1"/>
</dbReference>
<evidence type="ECO:0000256" key="1">
    <source>
        <dbReference type="SAM" id="Phobius"/>
    </source>
</evidence>
<sequence length="530" mass="55896">MGFIHKTYGFTMLPLILFMFVIVGLLSAGYMMLGPKVQLGKTVETKAGLEKAADAIISWSVANGRLPDTVLPATNPTYFLNIIPSQTDSWGRPFVYLYENTLANQASGGICGRTTTSYPAGCTDETTCNAFILISGGEDQTVNSVPATSQSFPATITLDNRDLTRTVTLAELKNRAGCYGSTQGRLKILNNELPKGCSGTAYSATIFAGGGVPPYPTYTITGLAGTGLSALGANISGSPLTTGSFPVSVQVTDSHTPTATTVQKNLTLTVNSCGASLPTPTAAWNFNEGAGNTIGSGSTLGTITGTANWVARGGGYALLLNGTTNYIYFNDINYFNIGTGNVTLSAWVNFSGTPAQHWCDSATGTDMAIGAIAGKGFLYPAIGYGMYVTQTRPCPSCTSCSGAWSNYKVAFQLRNPANSDIHSVYSDSVIAGGSWAHVVAVLDRNASPATDQIKLYINNVKQTDASNDYQYTSPTALNFDNTFKFTIGARHDGGSGYGFPYWGYIDDVQLYKAALTDAQISALYTTGLNP</sequence>
<dbReference type="InterPro" id="IPR013320">
    <property type="entry name" value="ConA-like_dom_sf"/>
</dbReference>
<feature type="transmembrane region" description="Helical" evidence="1">
    <location>
        <begin position="12"/>
        <end position="33"/>
    </location>
</feature>
<dbReference type="OrthoDB" id="12790at2"/>
<dbReference type="GO" id="GO:0030246">
    <property type="term" value="F:carbohydrate binding"/>
    <property type="evidence" value="ECO:0007669"/>
    <property type="project" value="UniProtKB-KW"/>
</dbReference>
<dbReference type="Gene3D" id="2.60.40.10">
    <property type="entry name" value="Immunoglobulins"/>
    <property type="match status" value="1"/>
</dbReference>
<dbReference type="AlphaFoldDB" id="A0A1T4NUE2"/>
<evidence type="ECO:0000313" key="3">
    <source>
        <dbReference type="Proteomes" id="UP000190102"/>
    </source>
</evidence>
<dbReference type="RefSeq" id="WP_078790037.1">
    <property type="nucleotide sequence ID" value="NZ_FUWR01000008.1"/>
</dbReference>
<reference evidence="3" key="1">
    <citation type="submission" date="2017-02" db="EMBL/GenBank/DDBJ databases">
        <authorList>
            <person name="Varghese N."/>
            <person name="Submissions S."/>
        </authorList>
    </citation>
    <scope>NUCLEOTIDE SEQUENCE [LARGE SCALE GENOMIC DNA]</scope>
    <source>
        <strain evidence="3">ATCC BAA-34</strain>
    </source>
</reference>
<keyword evidence="1" id="KW-0812">Transmembrane</keyword>
<dbReference type="SUPFAM" id="SSF49899">
    <property type="entry name" value="Concanavalin A-like lectins/glucanases"/>
    <property type="match status" value="1"/>
</dbReference>
<dbReference type="InterPro" id="IPR013783">
    <property type="entry name" value="Ig-like_fold"/>
</dbReference>
<keyword evidence="1" id="KW-0472">Membrane</keyword>
<organism evidence="2 3">
    <name type="scientific">Trichlorobacter thiogenes</name>
    <dbReference type="NCBI Taxonomy" id="115783"/>
    <lineage>
        <taxon>Bacteria</taxon>
        <taxon>Pseudomonadati</taxon>
        <taxon>Thermodesulfobacteriota</taxon>
        <taxon>Desulfuromonadia</taxon>
        <taxon>Geobacterales</taxon>
        <taxon>Geobacteraceae</taxon>
        <taxon>Trichlorobacter</taxon>
    </lineage>
</organism>
<keyword evidence="3" id="KW-1185">Reference proteome</keyword>
<dbReference type="STRING" id="115783.SAMN02745119_01736"/>
<dbReference type="EMBL" id="FUWR01000008">
    <property type="protein sequence ID" value="SJZ82864.1"/>
    <property type="molecule type" value="Genomic_DNA"/>
</dbReference>
<accession>A0A1T4NUE2</accession>
<dbReference type="Proteomes" id="UP000190102">
    <property type="component" value="Unassembled WGS sequence"/>
</dbReference>
<protein>
    <submittedName>
        <fullName evidence="2">Concanavalin A-like lectin/glucanases superfamily protein</fullName>
    </submittedName>
</protein>
<keyword evidence="2" id="KW-0430">Lectin</keyword>